<feature type="domain" description="DUF1996" evidence="2">
    <location>
        <begin position="51"/>
        <end position="132"/>
    </location>
</feature>
<organism evidence="3">
    <name type="scientific">uncultured Kribbella sp</name>
    <dbReference type="NCBI Taxonomy" id="304889"/>
    <lineage>
        <taxon>Bacteria</taxon>
        <taxon>Bacillati</taxon>
        <taxon>Actinomycetota</taxon>
        <taxon>Actinomycetes</taxon>
        <taxon>Propionibacteriales</taxon>
        <taxon>Kribbellaceae</taxon>
        <taxon>Kribbella</taxon>
        <taxon>environmental samples</taxon>
    </lineage>
</organism>
<evidence type="ECO:0000313" key="3">
    <source>
        <dbReference type="EMBL" id="AIA91300.1"/>
    </source>
</evidence>
<evidence type="ECO:0000256" key="1">
    <source>
        <dbReference type="SAM" id="SignalP"/>
    </source>
</evidence>
<feature type="chain" id="PRO_5001582520" evidence="1">
    <location>
        <begin position="33"/>
        <end position="143"/>
    </location>
</feature>
<dbReference type="EMBL" id="KF123988">
    <property type="protein sequence ID" value="AIA91300.1"/>
    <property type="molecule type" value="Genomic_DNA"/>
</dbReference>
<name>A0A060CE37_9ACTN</name>
<feature type="non-terminal residue" evidence="3">
    <location>
        <position position="143"/>
    </location>
</feature>
<sequence>MRRSAKKLLALLAAAVIAGTLGAVAIATSATAAPEPSFRVVCYPTGMAKNDPIVFPSQAGKSHMHTFFGAKGVTENTTSATTLLNKETSQCGSYYDTVDLSAYWIPTLYKDGEAVYTDEGAHQLHVYYKRAGGPSGDPVDQAF</sequence>
<reference evidence="3" key="1">
    <citation type="journal article" date="2013" name="Environ. Microbiol.">
        <title>Seasonally variable intestinal metagenomes of the red palm weevil (Rhynchophorus ferrugineus).</title>
        <authorList>
            <person name="Jia S."/>
            <person name="Zhang X."/>
            <person name="Zhang G."/>
            <person name="Yin A."/>
            <person name="Zhang S."/>
            <person name="Li F."/>
            <person name="Wang L."/>
            <person name="Zhao D."/>
            <person name="Yun Q."/>
            <person name="Tala"/>
            <person name="Wang J."/>
            <person name="Sun G."/>
            <person name="Baabdullah M."/>
            <person name="Yu X."/>
            <person name="Hu S."/>
            <person name="Al-Mssallem I.S."/>
            <person name="Yu J."/>
        </authorList>
    </citation>
    <scope>NUCLEOTIDE SEQUENCE</scope>
</reference>
<dbReference type="InterPro" id="IPR018535">
    <property type="entry name" value="DUF1996"/>
</dbReference>
<dbReference type="PANTHER" id="PTHR43662">
    <property type="match status" value="1"/>
</dbReference>
<dbReference type="PANTHER" id="PTHR43662:SF3">
    <property type="entry name" value="DOMAIN PROTEIN, PUTATIVE (AFU_ORTHOLOGUE AFUA_6G11970)-RELATED"/>
    <property type="match status" value="1"/>
</dbReference>
<dbReference type="AlphaFoldDB" id="A0A060CE37"/>
<dbReference type="Pfam" id="PF09362">
    <property type="entry name" value="DUF1996"/>
    <property type="match status" value="1"/>
</dbReference>
<proteinExistence type="predicted"/>
<feature type="signal peptide" evidence="1">
    <location>
        <begin position="1"/>
        <end position="32"/>
    </location>
</feature>
<evidence type="ECO:0000259" key="2">
    <source>
        <dbReference type="Pfam" id="PF09362"/>
    </source>
</evidence>
<protein>
    <submittedName>
        <fullName evidence="3">DUF1996</fullName>
    </submittedName>
</protein>
<keyword evidence="1" id="KW-0732">Signal</keyword>
<accession>A0A060CE37</accession>